<dbReference type="AlphaFoldDB" id="A0A381XIP9"/>
<dbReference type="InterPro" id="IPR055346">
    <property type="entry name" value="Fe-S_cluster_assembly_SufBD"/>
</dbReference>
<reference evidence="3" key="1">
    <citation type="submission" date="2018-05" db="EMBL/GenBank/DDBJ databases">
        <authorList>
            <person name="Lanie J.A."/>
            <person name="Ng W.-L."/>
            <person name="Kazmierczak K.M."/>
            <person name="Andrzejewski T.M."/>
            <person name="Davidsen T.M."/>
            <person name="Wayne K.J."/>
            <person name="Tettelin H."/>
            <person name="Glass J.I."/>
            <person name="Rusch D."/>
            <person name="Podicherti R."/>
            <person name="Tsui H.-C.T."/>
            <person name="Winkler M.E."/>
        </authorList>
    </citation>
    <scope>NUCLEOTIDE SEQUENCE</scope>
</reference>
<dbReference type="InterPro" id="IPR045595">
    <property type="entry name" value="SufBD_N"/>
</dbReference>
<dbReference type="PANTHER" id="PTHR43575:SF1">
    <property type="entry name" value="PROTEIN ABCI7, CHLOROPLASTIC"/>
    <property type="match status" value="1"/>
</dbReference>
<evidence type="ECO:0000313" key="3">
    <source>
        <dbReference type="EMBL" id="SVA64626.1"/>
    </source>
</evidence>
<dbReference type="InterPro" id="IPR037284">
    <property type="entry name" value="SUF_FeS_clus_asmbl_SufBD_sf"/>
</dbReference>
<dbReference type="GO" id="GO:0016226">
    <property type="term" value="P:iron-sulfur cluster assembly"/>
    <property type="evidence" value="ECO:0007669"/>
    <property type="project" value="InterPro"/>
</dbReference>
<organism evidence="3">
    <name type="scientific">marine metagenome</name>
    <dbReference type="NCBI Taxonomy" id="408172"/>
    <lineage>
        <taxon>unclassified sequences</taxon>
        <taxon>metagenomes</taxon>
        <taxon>ecological metagenomes</taxon>
    </lineage>
</organism>
<dbReference type="InterPro" id="IPR000825">
    <property type="entry name" value="SUF_FeS_clus_asmbl_SufBD_core"/>
</dbReference>
<dbReference type="PANTHER" id="PTHR43575">
    <property type="entry name" value="PROTEIN ABCI7, CHLOROPLASTIC"/>
    <property type="match status" value="1"/>
</dbReference>
<gene>
    <name evidence="3" type="ORF">METZ01_LOCUS117480</name>
</gene>
<dbReference type="EMBL" id="UINC01015327">
    <property type="protein sequence ID" value="SVA64626.1"/>
    <property type="molecule type" value="Genomic_DNA"/>
</dbReference>
<name>A0A381XIP9_9ZZZZ</name>
<feature type="domain" description="SUF system FeS cluster assembly SufBD N-terminal" evidence="2">
    <location>
        <begin position="5"/>
        <end position="144"/>
    </location>
</feature>
<dbReference type="NCBIfam" id="TIGR01981">
    <property type="entry name" value="sufD"/>
    <property type="match status" value="1"/>
</dbReference>
<feature type="domain" description="SUF system FeS cluster assembly SufBD core" evidence="1">
    <location>
        <begin position="154"/>
        <end position="379"/>
    </location>
</feature>
<dbReference type="Pfam" id="PF01458">
    <property type="entry name" value="SUFBD_core"/>
    <property type="match status" value="1"/>
</dbReference>
<evidence type="ECO:0000259" key="2">
    <source>
        <dbReference type="Pfam" id="PF19295"/>
    </source>
</evidence>
<evidence type="ECO:0000259" key="1">
    <source>
        <dbReference type="Pfam" id="PF01458"/>
    </source>
</evidence>
<accession>A0A381XIP9</accession>
<dbReference type="Pfam" id="PF19295">
    <property type="entry name" value="SufBD_N"/>
    <property type="match status" value="1"/>
</dbReference>
<evidence type="ECO:0008006" key="4">
    <source>
        <dbReference type="Google" id="ProtNLM"/>
    </source>
</evidence>
<sequence length="410" mass="46079">MLDQDHFSDAIQPIRLDAFSKFLETGFPTQKWEDWRFTNLSHMKKQPYRIPQHLDKPIAIPDRSNYTMDGVETIVIYNGHYQKELSSNPDGIRVLTGLEYFHEKSGRIETASDNPFDLLNTAFMDSGLSLVIDQNTNVTTPIRILFISSGVDPIIVSPRVYVDINESSSATFIEHHVGDAAAIFQNSSIFISVTENALLNHIRIQSNSESAQHVANLSVNLLRNSQYNFFQFAQGIGLDRSNIRVKLKDEGAQCTLNGLSLSAGNQHLDSQILMDHLAPNCTSFQNFKSILQQNSSGVFNGRVIVRENAQKTNAEQSNKNLILSKQAGMNSNPQMEIYADDVRCAHGSSTGELNKEVLFYLRSRGLDTITARSIMIRGFAAELLDSLKDEGVKHYLTTAFDTWIREKNKK</sequence>
<dbReference type="SUPFAM" id="SSF101960">
    <property type="entry name" value="Stabilizer of iron transporter SufD"/>
    <property type="match status" value="1"/>
</dbReference>
<dbReference type="InterPro" id="IPR011542">
    <property type="entry name" value="SUF_FeS_clus_asmbl_SufD"/>
</dbReference>
<protein>
    <recommendedName>
        <fullName evidence="4">Fe-S cluster assembly protein SufD</fullName>
    </recommendedName>
</protein>
<proteinExistence type="predicted"/>